<organism evidence="2 3">
    <name type="scientific">Dialister invisus</name>
    <dbReference type="NCBI Taxonomy" id="218538"/>
    <lineage>
        <taxon>Bacteria</taxon>
        <taxon>Bacillati</taxon>
        <taxon>Bacillota</taxon>
        <taxon>Negativicutes</taxon>
        <taxon>Veillonellales</taxon>
        <taxon>Veillonellaceae</taxon>
        <taxon>Dialister</taxon>
    </lineage>
</organism>
<gene>
    <name evidence="2" type="ORF">HXL70_02830</name>
</gene>
<dbReference type="RefSeq" id="WP_227138144.1">
    <property type="nucleotide sequence ID" value="NZ_CATVTA010000009.1"/>
</dbReference>
<feature type="coiled-coil region" evidence="1">
    <location>
        <begin position="6"/>
        <end position="54"/>
    </location>
</feature>
<proteinExistence type="predicted"/>
<comment type="caution">
    <text evidence="2">The sequence shown here is derived from an EMBL/GenBank/DDBJ whole genome shotgun (WGS) entry which is preliminary data.</text>
</comment>
<protein>
    <submittedName>
        <fullName evidence="2">Uncharacterized protein</fullName>
    </submittedName>
</protein>
<evidence type="ECO:0000313" key="3">
    <source>
        <dbReference type="Proteomes" id="UP000757890"/>
    </source>
</evidence>
<reference evidence="2" key="1">
    <citation type="submission" date="2020-04" db="EMBL/GenBank/DDBJ databases">
        <title>Deep metagenomics examines the oral microbiome during advanced dental caries in children, revealing novel taxa and co-occurrences with host molecules.</title>
        <authorList>
            <person name="Baker J.L."/>
            <person name="Morton J.T."/>
            <person name="Dinis M."/>
            <person name="Alvarez R."/>
            <person name="Tran N.C."/>
            <person name="Knight R."/>
            <person name="Edlund A."/>
        </authorList>
    </citation>
    <scope>NUCLEOTIDE SEQUENCE</scope>
    <source>
        <strain evidence="2">JCVI_32_bin.14</strain>
    </source>
</reference>
<evidence type="ECO:0000256" key="1">
    <source>
        <dbReference type="SAM" id="Coils"/>
    </source>
</evidence>
<dbReference type="EMBL" id="JABZMK010000007">
    <property type="protein sequence ID" value="MBF1128963.1"/>
    <property type="molecule type" value="Genomic_DNA"/>
</dbReference>
<name>A0A930B4Z5_9FIRM</name>
<dbReference type="Proteomes" id="UP000757890">
    <property type="component" value="Unassembled WGS sequence"/>
</dbReference>
<sequence length="121" mass="14119">MKDTALAAAKEMIKTMEGLADGLQERLRRTEAENEALRKELEKYREEEREMAEEVFRGGSGEFSRCDDGETLEDLSGKLSCYYRDLDLYDEKRITAEDGETLYHTMKYIFKQLKKAGVRFK</sequence>
<evidence type="ECO:0000313" key="2">
    <source>
        <dbReference type="EMBL" id="MBF1128963.1"/>
    </source>
</evidence>
<accession>A0A930B4Z5</accession>
<keyword evidence="1" id="KW-0175">Coiled coil</keyword>
<dbReference type="AlphaFoldDB" id="A0A930B4Z5"/>